<proteinExistence type="predicted"/>
<dbReference type="eggNOG" id="COG3118">
    <property type="taxonomic scope" value="Bacteria"/>
</dbReference>
<dbReference type="Gene3D" id="3.40.30.10">
    <property type="entry name" value="Glutaredoxin"/>
    <property type="match status" value="1"/>
</dbReference>
<gene>
    <name evidence="1" type="ORF">ADICEAN_00630</name>
</gene>
<dbReference type="AlphaFoldDB" id="M7NAE3"/>
<keyword evidence="2" id="KW-1185">Reference proteome</keyword>
<name>M7NAE3_9BACT</name>
<dbReference type="SUPFAM" id="SSF52833">
    <property type="entry name" value="Thioredoxin-like"/>
    <property type="match status" value="1"/>
</dbReference>
<dbReference type="PATRIC" id="fig|1279009.4.peg.646"/>
<evidence type="ECO:0000313" key="2">
    <source>
        <dbReference type="Proteomes" id="UP000011910"/>
    </source>
</evidence>
<dbReference type="STRING" id="1279009.ADICEAN_00630"/>
<protein>
    <recommendedName>
        <fullName evidence="3">Thioredoxin</fullName>
    </recommendedName>
</protein>
<sequence length="222" mass="25598">MQEQQTETIITPDLLRQAMSYPQYMDLLESEMAQGRTTGTDQSPWLVDYARLNLQRMRRLNKTTVLIDEFRQALDRLEKPQLWVVITEGWCGDAAQIVPVMAKVAEYSSKIGLKLLLRDEHPAVMDAYLTNGTRSIPKLIALEPQHLGELGSWGPRPRPHRRWSWTLRPTPTAARRKSLCSWCTSGMPIIKRWIPRKNCCKACCSGMQKQKKEPNKLLFYEG</sequence>
<evidence type="ECO:0000313" key="1">
    <source>
        <dbReference type="EMBL" id="EMR04222.1"/>
    </source>
</evidence>
<organism evidence="1 2">
    <name type="scientific">Cesiribacter andamanensis AMV16</name>
    <dbReference type="NCBI Taxonomy" id="1279009"/>
    <lineage>
        <taxon>Bacteria</taxon>
        <taxon>Pseudomonadati</taxon>
        <taxon>Bacteroidota</taxon>
        <taxon>Cytophagia</taxon>
        <taxon>Cytophagales</taxon>
        <taxon>Cesiribacteraceae</taxon>
        <taxon>Cesiribacter</taxon>
    </lineage>
</organism>
<dbReference type="Proteomes" id="UP000011910">
    <property type="component" value="Unassembled WGS sequence"/>
</dbReference>
<accession>M7NAE3</accession>
<comment type="caution">
    <text evidence="1">The sequence shown here is derived from an EMBL/GenBank/DDBJ whole genome shotgun (WGS) entry which is preliminary data.</text>
</comment>
<dbReference type="Pfam" id="PF14595">
    <property type="entry name" value="Thioredoxin_9"/>
    <property type="match status" value="1"/>
</dbReference>
<dbReference type="InterPro" id="IPR036249">
    <property type="entry name" value="Thioredoxin-like_sf"/>
</dbReference>
<dbReference type="EMBL" id="AODQ01000009">
    <property type="protein sequence ID" value="EMR04222.1"/>
    <property type="molecule type" value="Genomic_DNA"/>
</dbReference>
<evidence type="ECO:0008006" key="3">
    <source>
        <dbReference type="Google" id="ProtNLM"/>
    </source>
</evidence>
<reference evidence="1 2" key="1">
    <citation type="journal article" date="2013" name="Genome Announc.">
        <title>Draft Genome Sequence of Cesiribacter andamanensis Strain AMV16T, Isolated from a Soil Sample from a Mud Volcano in the Andaman Islands, India.</title>
        <authorList>
            <person name="Shivaji S."/>
            <person name="Ara S."/>
            <person name="Begum Z."/>
            <person name="Srinivas T.N."/>
            <person name="Singh A."/>
            <person name="Kumar Pinnaka A."/>
        </authorList>
    </citation>
    <scope>NUCLEOTIDE SEQUENCE [LARGE SCALE GENOMIC DNA]</scope>
    <source>
        <strain evidence="1 2">AMV16</strain>
    </source>
</reference>
<dbReference type="RefSeq" id="WP_009194037.1">
    <property type="nucleotide sequence ID" value="NZ_AODQ01000009.1"/>
</dbReference>